<evidence type="ECO:0000313" key="3">
    <source>
        <dbReference type="Proteomes" id="UP000823775"/>
    </source>
</evidence>
<comment type="caution">
    <text evidence="2">The sequence shown here is derived from an EMBL/GenBank/DDBJ whole genome shotgun (WGS) entry which is preliminary data.</text>
</comment>
<sequence length="199" mass="22706">MRHRVPVTSPQVLGMTGIAKEKKCAWLLEHEDHICVNFEKKVGHVLADLFLKACRRNKNPRWVLLENWSSYLGTARSIQGSSRGVTSERRPKSTKEGSLHMSKAQSYGNVRNFEDPVIWVEPRDELSYVERIWLDLVGGSSRYELLSGIEGLCSSHDSELMDQGTILAMKWMIAKLSSQVEASRARKRMRNIEFMGIKS</sequence>
<feature type="region of interest" description="Disordered" evidence="1">
    <location>
        <begin position="81"/>
        <end position="101"/>
    </location>
</feature>
<dbReference type="Proteomes" id="UP000823775">
    <property type="component" value="Unassembled WGS sequence"/>
</dbReference>
<dbReference type="EMBL" id="JACEIK010002969">
    <property type="protein sequence ID" value="MCD9639661.1"/>
    <property type="molecule type" value="Genomic_DNA"/>
</dbReference>
<gene>
    <name evidence="2" type="ORF">HAX54_024314</name>
</gene>
<proteinExistence type="predicted"/>
<name>A0ABS8UZZ9_DATST</name>
<organism evidence="2 3">
    <name type="scientific">Datura stramonium</name>
    <name type="common">Jimsonweed</name>
    <name type="synonym">Common thornapple</name>
    <dbReference type="NCBI Taxonomy" id="4076"/>
    <lineage>
        <taxon>Eukaryota</taxon>
        <taxon>Viridiplantae</taxon>
        <taxon>Streptophyta</taxon>
        <taxon>Embryophyta</taxon>
        <taxon>Tracheophyta</taxon>
        <taxon>Spermatophyta</taxon>
        <taxon>Magnoliopsida</taxon>
        <taxon>eudicotyledons</taxon>
        <taxon>Gunneridae</taxon>
        <taxon>Pentapetalae</taxon>
        <taxon>asterids</taxon>
        <taxon>lamiids</taxon>
        <taxon>Solanales</taxon>
        <taxon>Solanaceae</taxon>
        <taxon>Solanoideae</taxon>
        <taxon>Datureae</taxon>
        <taxon>Datura</taxon>
    </lineage>
</organism>
<reference evidence="2 3" key="1">
    <citation type="journal article" date="2021" name="BMC Genomics">
        <title>Datura genome reveals duplications of psychoactive alkaloid biosynthetic genes and high mutation rate following tissue culture.</title>
        <authorList>
            <person name="Rajewski A."/>
            <person name="Carter-House D."/>
            <person name="Stajich J."/>
            <person name="Litt A."/>
        </authorList>
    </citation>
    <scope>NUCLEOTIDE SEQUENCE [LARGE SCALE GENOMIC DNA]</scope>
    <source>
        <strain evidence="2">AR-01</strain>
    </source>
</reference>
<protein>
    <submittedName>
        <fullName evidence="2">Uncharacterized protein</fullName>
    </submittedName>
</protein>
<feature type="compositionally biased region" description="Basic and acidic residues" evidence="1">
    <location>
        <begin position="86"/>
        <end position="98"/>
    </location>
</feature>
<evidence type="ECO:0000313" key="2">
    <source>
        <dbReference type="EMBL" id="MCD9639661.1"/>
    </source>
</evidence>
<evidence type="ECO:0000256" key="1">
    <source>
        <dbReference type="SAM" id="MobiDB-lite"/>
    </source>
</evidence>
<accession>A0ABS8UZZ9</accession>
<keyword evidence="3" id="KW-1185">Reference proteome</keyword>